<dbReference type="RefSeq" id="XP_024753448.1">
    <property type="nucleotide sequence ID" value="XM_024889452.1"/>
</dbReference>
<reference evidence="6" key="1">
    <citation type="submission" date="2016-07" db="EMBL/GenBank/DDBJ databases">
        <title>Multiple horizontal gene transfer events from other fungi enriched the ability of initially mycotrophic Trichoderma (Ascomycota) to feed on dead plant biomass.</title>
        <authorList>
            <consortium name="DOE Joint Genome Institute"/>
            <person name="Atanasova L."/>
            <person name="Chenthamara K."/>
            <person name="Zhang J."/>
            <person name="Grujic M."/>
            <person name="Henrissat B."/>
            <person name="Kuo A."/>
            <person name="Aerts A."/>
            <person name="Salamov A."/>
            <person name="Lipzen A."/>
            <person name="Labutti K."/>
            <person name="Barry K."/>
            <person name="Miao Y."/>
            <person name="Rahimi M.J."/>
            <person name="Shen Q."/>
            <person name="Grigoriev I.V."/>
            <person name="Kubicek C.P."/>
            <person name="Druzhinina I.S."/>
        </authorList>
    </citation>
    <scope>NUCLEOTIDE SEQUENCE [LARGE SCALE GENOMIC DNA]</scope>
    <source>
        <strain evidence="6">TUCIM 6016</strain>
    </source>
</reference>
<dbReference type="SUPFAM" id="SSF51735">
    <property type="entry name" value="NAD(P)-binding Rossmann-fold domains"/>
    <property type="match status" value="1"/>
</dbReference>
<name>A0A2T4BLD3_9HYPO</name>
<sequence>MVRIALAGGSGGVGREILDALLSTGKHDITIISRKASNSQDYPTNDANKLQSRVSWVVVDYADTRRLVDILQGVHTVLSFIVVAQDKGNSAQRNLIDACVKAGVKRFAPSDWAGASTNGLPWYAGKTAIEQYLKKINQDEAVLEYCCFRPGMLMNYLAFPQKTTKYADIWGIHIDMDHHRAIILGDAKSPGYFSMTTMEDVANIVAKAVDYEGEWPTVGGIRGDRISQQELIALGEEIRGGRFAVETIKSVQARAGRLTASWHPKMEHPTVPEELRESSAKIFTAKTIVSIYQGSWEVSDEWNSIFSDYKFTTIRQFLEKWWSDAE</sequence>
<dbReference type="AlphaFoldDB" id="A0A2T4BLD3"/>
<keyword evidence="2" id="KW-0521">NADP</keyword>
<evidence type="ECO:0000259" key="4">
    <source>
        <dbReference type="Pfam" id="PF05368"/>
    </source>
</evidence>
<proteinExistence type="inferred from homology"/>
<dbReference type="Pfam" id="PF05368">
    <property type="entry name" value="NmrA"/>
    <property type="match status" value="1"/>
</dbReference>
<dbReference type="Proteomes" id="UP000241546">
    <property type="component" value="Unassembled WGS sequence"/>
</dbReference>
<dbReference type="EMBL" id="KZ680207">
    <property type="protein sequence ID" value="PTB70128.1"/>
    <property type="molecule type" value="Genomic_DNA"/>
</dbReference>
<gene>
    <name evidence="5" type="ORF">BBK36DRAFT_1109270</name>
</gene>
<evidence type="ECO:0000313" key="6">
    <source>
        <dbReference type="Proteomes" id="UP000241546"/>
    </source>
</evidence>
<accession>A0A2T4BLD3</accession>
<dbReference type="InterPro" id="IPR036291">
    <property type="entry name" value="NAD(P)-bd_dom_sf"/>
</dbReference>
<protein>
    <submittedName>
        <fullName evidence="5">NAD(P)-binding protein</fullName>
    </submittedName>
</protein>
<keyword evidence="3" id="KW-0560">Oxidoreductase</keyword>
<evidence type="ECO:0000256" key="2">
    <source>
        <dbReference type="ARBA" id="ARBA00022857"/>
    </source>
</evidence>
<organism evidence="5 6">
    <name type="scientific">Trichoderma citrinoviride</name>
    <dbReference type="NCBI Taxonomy" id="58853"/>
    <lineage>
        <taxon>Eukaryota</taxon>
        <taxon>Fungi</taxon>
        <taxon>Dikarya</taxon>
        <taxon>Ascomycota</taxon>
        <taxon>Pezizomycotina</taxon>
        <taxon>Sordariomycetes</taxon>
        <taxon>Hypocreomycetidae</taxon>
        <taxon>Hypocreales</taxon>
        <taxon>Hypocreaceae</taxon>
        <taxon>Trichoderma</taxon>
    </lineage>
</organism>
<dbReference type="InterPro" id="IPR051609">
    <property type="entry name" value="NmrA/Isoflavone_reductase-like"/>
</dbReference>
<dbReference type="GO" id="GO:0016491">
    <property type="term" value="F:oxidoreductase activity"/>
    <property type="evidence" value="ECO:0007669"/>
    <property type="project" value="UniProtKB-KW"/>
</dbReference>
<evidence type="ECO:0000256" key="3">
    <source>
        <dbReference type="ARBA" id="ARBA00023002"/>
    </source>
</evidence>
<dbReference type="PANTHER" id="PTHR47706">
    <property type="entry name" value="NMRA-LIKE FAMILY PROTEIN"/>
    <property type="match status" value="1"/>
</dbReference>
<comment type="similarity">
    <text evidence="1">Belongs to the NmrA-type oxidoreductase family. Isoflavone reductase subfamily.</text>
</comment>
<keyword evidence="6" id="KW-1185">Reference proteome</keyword>
<dbReference type="PANTHER" id="PTHR47706:SF4">
    <property type="entry name" value="NMRA-LIKE DOMAIN-CONTAINING PROTEIN"/>
    <property type="match status" value="1"/>
</dbReference>
<dbReference type="InterPro" id="IPR008030">
    <property type="entry name" value="NmrA-like"/>
</dbReference>
<dbReference type="GeneID" id="36597571"/>
<dbReference type="OrthoDB" id="10000533at2759"/>
<dbReference type="Gene3D" id="3.40.50.720">
    <property type="entry name" value="NAD(P)-binding Rossmann-like Domain"/>
    <property type="match status" value="1"/>
</dbReference>
<evidence type="ECO:0000256" key="1">
    <source>
        <dbReference type="ARBA" id="ARBA00005725"/>
    </source>
</evidence>
<evidence type="ECO:0000313" key="5">
    <source>
        <dbReference type="EMBL" id="PTB70128.1"/>
    </source>
</evidence>
<feature type="domain" description="NmrA-like" evidence="4">
    <location>
        <begin position="3"/>
        <end position="249"/>
    </location>
</feature>